<gene>
    <name evidence="3" type="ORF">QTJ16_002634</name>
</gene>
<dbReference type="InterPro" id="IPR026591">
    <property type="entry name" value="Sirtuin_cat_small_dom_sf"/>
</dbReference>
<dbReference type="AlphaFoldDB" id="A0AAD9T364"/>
<feature type="region of interest" description="Disordered" evidence="2">
    <location>
        <begin position="146"/>
        <end position="240"/>
    </location>
</feature>
<dbReference type="SUPFAM" id="SSF52467">
    <property type="entry name" value="DHS-like NAD/FAD-binding domain"/>
    <property type="match status" value="1"/>
</dbReference>
<keyword evidence="1" id="KW-0808">Transferase</keyword>
<dbReference type="EMBL" id="JAUBYV010000003">
    <property type="protein sequence ID" value="KAK2627988.1"/>
    <property type="molecule type" value="Genomic_DNA"/>
</dbReference>
<evidence type="ECO:0000256" key="2">
    <source>
        <dbReference type="SAM" id="MobiDB-lite"/>
    </source>
</evidence>
<feature type="region of interest" description="Disordered" evidence="2">
    <location>
        <begin position="334"/>
        <end position="353"/>
    </location>
</feature>
<dbReference type="Gene3D" id="3.30.1600.10">
    <property type="entry name" value="SIR2/SIRT2 'Small Domain"/>
    <property type="match status" value="1"/>
</dbReference>
<evidence type="ECO:0000256" key="1">
    <source>
        <dbReference type="ARBA" id="ARBA00022679"/>
    </source>
</evidence>
<proteinExistence type="predicted"/>
<keyword evidence="4" id="KW-1185">Reference proteome</keyword>
<feature type="compositionally biased region" description="Basic and acidic residues" evidence="2">
    <location>
        <begin position="334"/>
        <end position="349"/>
    </location>
</feature>
<feature type="region of interest" description="Disordered" evidence="2">
    <location>
        <begin position="24"/>
        <end position="126"/>
    </location>
</feature>
<dbReference type="Gene3D" id="3.40.50.1220">
    <property type="entry name" value="TPP-binding domain"/>
    <property type="match status" value="1"/>
</dbReference>
<name>A0AAD9T364_9HELO</name>
<feature type="compositionally biased region" description="Basic and acidic residues" evidence="2">
    <location>
        <begin position="50"/>
        <end position="61"/>
    </location>
</feature>
<organism evidence="3 4">
    <name type="scientific">Diplocarpon rosae</name>
    <dbReference type="NCBI Taxonomy" id="946125"/>
    <lineage>
        <taxon>Eukaryota</taxon>
        <taxon>Fungi</taxon>
        <taxon>Dikarya</taxon>
        <taxon>Ascomycota</taxon>
        <taxon>Pezizomycotina</taxon>
        <taxon>Leotiomycetes</taxon>
        <taxon>Helotiales</taxon>
        <taxon>Drepanopezizaceae</taxon>
        <taxon>Diplocarpon</taxon>
    </lineage>
</organism>
<protein>
    <submittedName>
        <fullName evidence="3">Uncharacterized protein</fullName>
    </submittedName>
</protein>
<reference evidence="3" key="1">
    <citation type="submission" date="2023-06" db="EMBL/GenBank/DDBJ databases">
        <title>Draft genome of Marssonina rosae.</title>
        <authorList>
            <person name="Cheng Q."/>
        </authorList>
    </citation>
    <scope>NUCLEOTIDE SEQUENCE</scope>
    <source>
        <strain evidence="3">R4</strain>
    </source>
</reference>
<dbReference type="InterPro" id="IPR029035">
    <property type="entry name" value="DHS-like_NAD/FAD-binding_dom"/>
</dbReference>
<feature type="compositionally biased region" description="Basic and acidic residues" evidence="2">
    <location>
        <begin position="24"/>
        <end position="34"/>
    </location>
</feature>
<sequence>MEPFIALGLSGADKLIDKHFHKLPDKALKAETYDPRNLPIPGRRKHRKGSKDSERDYRDNFASDSEMESGSQGRNEHRHHYPRSTPRSELADDHYFARPNQYEVSGSDVERNDTQLTSEVSPGYGATTFVTPSYLPDSPFAMAPVYSHDPPRIRPEYLPSSPLSETPYYSPPPSQRVNHIAMNRGRDIDPYDDDDEYHSDSHHVPRRPRPITRRSSSYHGTRAKDHYSDGQKVARRHESGSDVIDRYSNRARETAHRYKLKEDMNNLFTGSTAGLTGSAVGAVVGGWAAQKAQVGYLKSGHKHDPNPLLTLIGATVGGLAANAAVDKWQDEKKAEEKKEKKWDEKYRSEDESDDESVLKIPSTLKLFTESLSIVTKATKAHYLDRTMTTSTPTKNSIGPSTNVQDFNEVLKSSKRALALCGAGLSAASGLGTFRGAGGMWRNHQATTLATPEAFQRDPGLVWLFYS</sequence>
<dbReference type="InterPro" id="IPR003000">
    <property type="entry name" value="Sirtuin"/>
</dbReference>
<dbReference type="GO" id="GO:0070403">
    <property type="term" value="F:NAD+ binding"/>
    <property type="evidence" value="ECO:0007669"/>
    <property type="project" value="InterPro"/>
</dbReference>
<evidence type="ECO:0000313" key="4">
    <source>
        <dbReference type="Proteomes" id="UP001285354"/>
    </source>
</evidence>
<comment type="caution">
    <text evidence="3">The sequence shown here is derived from an EMBL/GenBank/DDBJ whole genome shotgun (WGS) entry which is preliminary data.</text>
</comment>
<evidence type="ECO:0000313" key="3">
    <source>
        <dbReference type="EMBL" id="KAK2627988.1"/>
    </source>
</evidence>
<dbReference type="Proteomes" id="UP001285354">
    <property type="component" value="Unassembled WGS sequence"/>
</dbReference>
<accession>A0AAD9T364</accession>
<dbReference type="Pfam" id="PF02146">
    <property type="entry name" value="SIR2"/>
    <property type="match status" value="1"/>
</dbReference>
<dbReference type="GO" id="GO:0016740">
    <property type="term" value="F:transferase activity"/>
    <property type="evidence" value="ECO:0007669"/>
    <property type="project" value="UniProtKB-KW"/>
</dbReference>